<evidence type="ECO:0000313" key="7">
    <source>
        <dbReference type="EMBL" id="KAJ5197713.1"/>
    </source>
</evidence>
<keyword evidence="3" id="KW-0863">Zinc-finger</keyword>
<dbReference type="AlphaFoldDB" id="A0A9W9JIS1"/>
<dbReference type="PANTHER" id="PTHR46481:SF10">
    <property type="entry name" value="ZINC FINGER BED DOMAIN-CONTAINING PROTEIN 39"/>
    <property type="match status" value="1"/>
</dbReference>
<protein>
    <recommendedName>
        <fullName evidence="6">HAT C-terminal dimerisation domain-containing protein</fullName>
    </recommendedName>
</protein>
<evidence type="ECO:0000256" key="1">
    <source>
        <dbReference type="ARBA" id="ARBA00004123"/>
    </source>
</evidence>
<feature type="domain" description="HAT C-terminal dimerisation" evidence="6">
    <location>
        <begin position="245"/>
        <end position="330"/>
    </location>
</feature>
<dbReference type="GO" id="GO:0046983">
    <property type="term" value="F:protein dimerization activity"/>
    <property type="evidence" value="ECO:0007669"/>
    <property type="project" value="InterPro"/>
</dbReference>
<evidence type="ECO:0000259" key="6">
    <source>
        <dbReference type="Pfam" id="PF05699"/>
    </source>
</evidence>
<keyword evidence="5" id="KW-0539">Nucleus</keyword>
<dbReference type="InterPro" id="IPR052035">
    <property type="entry name" value="ZnF_BED_domain_contain"/>
</dbReference>
<reference evidence="7" key="1">
    <citation type="submission" date="2022-12" db="EMBL/GenBank/DDBJ databases">
        <authorList>
            <person name="Petersen C."/>
        </authorList>
    </citation>
    <scope>NUCLEOTIDE SEQUENCE</scope>
    <source>
        <strain evidence="7">IBT 15544</strain>
    </source>
</reference>
<dbReference type="GO" id="GO:0005634">
    <property type="term" value="C:nucleus"/>
    <property type="evidence" value="ECO:0007669"/>
    <property type="project" value="UniProtKB-SubCell"/>
</dbReference>
<dbReference type="Proteomes" id="UP001150904">
    <property type="component" value="Unassembled WGS sequence"/>
</dbReference>
<comment type="caution">
    <text evidence="7">The sequence shown here is derived from an EMBL/GenBank/DDBJ whole genome shotgun (WGS) entry which is preliminary data.</text>
</comment>
<dbReference type="InterPro" id="IPR008906">
    <property type="entry name" value="HATC_C_dom"/>
</dbReference>
<evidence type="ECO:0000313" key="8">
    <source>
        <dbReference type="Proteomes" id="UP001150904"/>
    </source>
</evidence>
<reference evidence="7" key="2">
    <citation type="journal article" date="2023" name="IMA Fungus">
        <title>Comparative genomic study of the Penicillium genus elucidates a diverse pangenome and 15 lateral gene transfer events.</title>
        <authorList>
            <person name="Petersen C."/>
            <person name="Sorensen T."/>
            <person name="Nielsen M.R."/>
            <person name="Sondergaard T.E."/>
            <person name="Sorensen J.L."/>
            <person name="Fitzpatrick D.A."/>
            <person name="Frisvad J.C."/>
            <person name="Nielsen K.L."/>
        </authorList>
    </citation>
    <scope>NUCLEOTIDE SEQUENCE</scope>
    <source>
        <strain evidence="7">IBT 15544</strain>
    </source>
</reference>
<keyword evidence="4" id="KW-0862">Zinc</keyword>
<dbReference type="SUPFAM" id="SSF53098">
    <property type="entry name" value="Ribonuclease H-like"/>
    <property type="match status" value="1"/>
</dbReference>
<dbReference type="Pfam" id="PF05699">
    <property type="entry name" value="Dimer_Tnp_hAT"/>
    <property type="match status" value="1"/>
</dbReference>
<dbReference type="InterPro" id="IPR012337">
    <property type="entry name" value="RNaseH-like_sf"/>
</dbReference>
<proteinExistence type="predicted"/>
<organism evidence="7 8">
    <name type="scientific">Penicillium cinerascens</name>
    <dbReference type="NCBI Taxonomy" id="70096"/>
    <lineage>
        <taxon>Eukaryota</taxon>
        <taxon>Fungi</taxon>
        <taxon>Dikarya</taxon>
        <taxon>Ascomycota</taxon>
        <taxon>Pezizomycotina</taxon>
        <taxon>Eurotiomycetes</taxon>
        <taxon>Eurotiomycetidae</taxon>
        <taxon>Eurotiales</taxon>
        <taxon>Aspergillaceae</taxon>
        <taxon>Penicillium</taxon>
    </lineage>
</organism>
<evidence type="ECO:0000256" key="4">
    <source>
        <dbReference type="ARBA" id="ARBA00022833"/>
    </source>
</evidence>
<dbReference type="GeneID" id="83181193"/>
<evidence type="ECO:0000256" key="3">
    <source>
        <dbReference type="ARBA" id="ARBA00022771"/>
    </source>
</evidence>
<keyword evidence="8" id="KW-1185">Reference proteome</keyword>
<dbReference type="RefSeq" id="XP_058306141.1">
    <property type="nucleotide sequence ID" value="XM_058453892.1"/>
</dbReference>
<evidence type="ECO:0000256" key="2">
    <source>
        <dbReference type="ARBA" id="ARBA00022723"/>
    </source>
</evidence>
<name>A0A9W9JIS1_9EURO</name>
<comment type="subcellular location">
    <subcellularLocation>
        <location evidence="1">Nucleus</location>
    </subcellularLocation>
</comment>
<dbReference type="GO" id="GO:0008270">
    <property type="term" value="F:zinc ion binding"/>
    <property type="evidence" value="ECO:0007669"/>
    <property type="project" value="UniProtKB-KW"/>
</dbReference>
<dbReference type="PANTHER" id="PTHR46481">
    <property type="entry name" value="ZINC FINGER BED DOMAIN-CONTAINING PROTEIN 4"/>
    <property type="match status" value="1"/>
</dbReference>
<accession>A0A9W9JIS1</accession>
<dbReference type="OrthoDB" id="4837779at2759"/>
<gene>
    <name evidence="7" type="ORF">N7498_006830</name>
</gene>
<evidence type="ECO:0000256" key="5">
    <source>
        <dbReference type="ARBA" id="ARBA00023242"/>
    </source>
</evidence>
<dbReference type="EMBL" id="JAPQKR010000014">
    <property type="protein sequence ID" value="KAJ5197713.1"/>
    <property type="molecule type" value="Genomic_DNA"/>
</dbReference>
<keyword evidence="2" id="KW-0479">Metal-binding</keyword>
<sequence length="343" mass="39429">MGIIGHWITPEFEKRDELLEFTEINGPHSRENLAEVVLKMLAELDIALKLLTITGDNAGNNGTLCDSLYDQPLKNTKGAIIKVRLLTLWIARSPQRRKDWKEVSPKKQVSYDVDTRWNSTYIMIQDALRLQTELGQFVRIHLEVQALQLTDDEWSILQKIDDNLLYYVASVLDPRIKSSLIVSQMSEQDSGLIVSQVREFLKKEYPLEPFMSCEVDHPRPAGMSETMWRTLRKVQPCKEASLSDIDKYLDSPPVNWSHHMIGDADAEWVLKWWKANAFNFPLMAKAARDYLPIPSAEVGIEREFSNARDVLGLRRHRLNAETMRWLMLLRGKSQTCISSGACM</sequence>